<accession>A0A9P5WYT1</accession>
<keyword evidence="1" id="KW-0175">Coiled coil</keyword>
<comment type="caution">
    <text evidence="3">The sequence shown here is derived from an EMBL/GenBank/DDBJ whole genome shotgun (WGS) entry which is preliminary data.</text>
</comment>
<sequence length="524" mass="56011">RAVHDDIANREAVHAPEPSAVDQGDDTADEQVNQAAELPSVNWAGDTTPQDESNHPISDPASTNIPTTDDVEDSPQQPNPFSPSDPTTVLFPSLIPFPVPSAHKVLLRAVSLGSPSTEDSVPTPSIGEVVFSNNEGAIISPAMVISSPPPNLTSEPELEPEPVVRKEPPPALSLDGAMFTQSSSVESEDHPSSDVALSGEEPGVVEDVEDVKKEDTEAEEFEEVKVGPSIEKAGVEAVEVGIETVEAVAVPQVPSSPTTPNVPQLSLPPTQQPVPSRPPASCLLSPPSNLDTSTSSLIRPASMIEISPTSSTGFDIPDRKINLTMTMISVSMQTTAVVHHKIREVAPILNQRPIMPQTPQFRRTVSAMVPMSRTGTSFPNTFVVPPSPGTIDLADLLQSTVLLEQTLEQGGLPNESSVPVIITDGDDDETHETVIKRADGVEIHRLSREEAEENKRTLAKLQARREEQAKSEIRSTFRNTLARAKGVVAPASMYVDGDREKFGSTATLTTAAPSPEIEQQLYGK</sequence>
<dbReference type="EMBL" id="MU152601">
    <property type="protein sequence ID" value="KAF9440351.1"/>
    <property type="molecule type" value="Genomic_DNA"/>
</dbReference>
<feature type="compositionally biased region" description="Basic and acidic residues" evidence="2">
    <location>
        <begin position="1"/>
        <end position="14"/>
    </location>
</feature>
<feature type="region of interest" description="Disordered" evidence="2">
    <location>
        <begin position="1"/>
        <end position="90"/>
    </location>
</feature>
<dbReference type="OrthoDB" id="3237291at2759"/>
<keyword evidence="4" id="KW-1185">Reference proteome</keyword>
<feature type="region of interest" description="Disordered" evidence="2">
    <location>
        <begin position="179"/>
        <end position="198"/>
    </location>
</feature>
<feature type="non-terminal residue" evidence="3">
    <location>
        <position position="1"/>
    </location>
</feature>
<dbReference type="AlphaFoldDB" id="A0A9P5WYT1"/>
<feature type="region of interest" description="Disordered" evidence="2">
    <location>
        <begin position="149"/>
        <end position="172"/>
    </location>
</feature>
<proteinExistence type="predicted"/>
<evidence type="ECO:0000256" key="2">
    <source>
        <dbReference type="SAM" id="MobiDB-lite"/>
    </source>
</evidence>
<organism evidence="3 4">
    <name type="scientific">Macrolepiota fuliginosa MF-IS2</name>
    <dbReference type="NCBI Taxonomy" id="1400762"/>
    <lineage>
        <taxon>Eukaryota</taxon>
        <taxon>Fungi</taxon>
        <taxon>Dikarya</taxon>
        <taxon>Basidiomycota</taxon>
        <taxon>Agaricomycotina</taxon>
        <taxon>Agaricomycetes</taxon>
        <taxon>Agaricomycetidae</taxon>
        <taxon>Agaricales</taxon>
        <taxon>Agaricineae</taxon>
        <taxon>Agaricaceae</taxon>
        <taxon>Macrolepiota</taxon>
    </lineage>
</organism>
<feature type="compositionally biased region" description="Polar residues" evidence="2">
    <location>
        <begin position="253"/>
        <end position="264"/>
    </location>
</feature>
<dbReference type="Proteomes" id="UP000807342">
    <property type="component" value="Unassembled WGS sequence"/>
</dbReference>
<evidence type="ECO:0000313" key="4">
    <source>
        <dbReference type="Proteomes" id="UP000807342"/>
    </source>
</evidence>
<feature type="coiled-coil region" evidence="1">
    <location>
        <begin position="444"/>
        <end position="471"/>
    </location>
</feature>
<feature type="region of interest" description="Disordered" evidence="2">
    <location>
        <begin position="252"/>
        <end position="279"/>
    </location>
</feature>
<evidence type="ECO:0000313" key="3">
    <source>
        <dbReference type="EMBL" id="KAF9440351.1"/>
    </source>
</evidence>
<evidence type="ECO:0000256" key="1">
    <source>
        <dbReference type="SAM" id="Coils"/>
    </source>
</evidence>
<gene>
    <name evidence="3" type="ORF">P691DRAFT_767876</name>
</gene>
<reference evidence="3" key="1">
    <citation type="submission" date="2020-11" db="EMBL/GenBank/DDBJ databases">
        <authorList>
            <consortium name="DOE Joint Genome Institute"/>
            <person name="Ahrendt S."/>
            <person name="Riley R."/>
            <person name="Andreopoulos W."/>
            <person name="Labutti K."/>
            <person name="Pangilinan J."/>
            <person name="Ruiz-Duenas F.J."/>
            <person name="Barrasa J.M."/>
            <person name="Sanchez-Garcia M."/>
            <person name="Camarero S."/>
            <person name="Miyauchi S."/>
            <person name="Serrano A."/>
            <person name="Linde D."/>
            <person name="Babiker R."/>
            <person name="Drula E."/>
            <person name="Ayuso-Fernandez I."/>
            <person name="Pacheco R."/>
            <person name="Padilla G."/>
            <person name="Ferreira P."/>
            <person name="Barriuso J."/>
            <person name="Kellner H."/>
            <person name="Castanera R."/>
            <person name="Alfaro M."/>
            <person name="Ramirez L."/>
            <person name="Pisabarro A.G."/>
            <person name="Kuo A."/>
            <person name="Tritt A."/>
            <person name="Lipzen A."/>
            <person name="He G."/>
            <person name="Yan M."/>
            <person name="Ng V."/>
            <person name="Cullen D."/>
            <person name="Martin F."/>
            <person name="Rosso M.-N."/>
            <person name="Henrissat B."/>
            <person name="Hibbett D."/>
            <person name="Martinez A.T."/>
            <person name="Grigoriev I.V."/>
        </authorList>
    </citation>
    <scope>NUCLEOTIDE SEQUENCE</scope>
    <source>
        <strain evidence="3">MF-IS2</strain>
    </source>
</reference>
<name>A0A9P5WYT1_9AGAR</name>
<protein>
    <submittedName>
        <fullName evidence="3">Uncharacterized protein</fullName>
    </submittedName>
</protein>